<proteinExistence type="predicted"/>
<sequence>MQHKKAVTTMVSNLTLAKIAAVGGVVTITTGYYIRGKIEDGIKKSEYYKEALKTLRNHKGVVSVFGEPIKDGRLNLGDSENNFCDSYRAQFQVPVRGPDHRGTLHLWAERETHQHDWNVYKLELEVQGNSNKRIVLRNQPSDSLRITKGSGRMYYFPDKEADASIMYSSIKHGITEENQHHEQCACVLRGGTQRILTAAIDDNIIIGIKGTGCECDVRGAVTKEQVVISQPIPTTFFHRQRCNRSGATLFLYAPEIFWSSRTVERKWILCVLVTALRSGPTQPY</sequence>
<dbReference type="GO" id="GO:0032981">
    <property type="term" value="P:mitochondrial respiratory chain complex I assembly"/>
    <property type="evidence" value="ECO:0007669"/>
    <property type="project" value="TreeGrafter"/>
</dbReference>
<dbReference type="GO" id="GO:0033617">
    <property type="term" value="P:mitochondrial respiratory chain complex IV assembly"/>
    <property type="evidence" value="ECO:0007669"/>
    <property type="project" value="TreeGrafter"/>
</dbReference>
<dbReference type="PANTHER" id="PTHR47148">
    <property type="entry name" value="CYTOCHROME C OXIDASE ASSEMBLY FACTOR 1 HOMOLOG"/>
    <property type="match status" value="1"/>
</dbReference>
<evidence type="ECO:0000313" key="2">
    <source>
        <dbReference type="EMBL" id="CAD7603231.1"/>
    </source>
</evidence>
<protein>
    <submittedName>
        <fullName evidence="2">Uncharacterized protein</fullName>
    </submittedName>
</protein>
<reference evidence="2" key="1">
    <citation type="submission" date="2020-11" db="EMBL/GenBank/DDBJ databases">
        <authorList>
            <person name="Tran Van P."/>
        </authorList>
    </citation>
    <scope>NUCLEOTIDE SEQUENCE</scope>
</reference>
<keyword evidence="1" id="KW-0812">Transmembrane</keyword>
<keyword evidence="1" id="KW-1133">Transmembrane helix</keyword>
<evidence type="ECO:0000256" key="1">
    <source>
        <dbReference type="SAM" id="Phobius"/>
    </source>
</evidence>
<dbReference type="EMBL" id="OE843479">
    <property type="protein sequence ID" value="CAD7603231.1"/>
    <property type="molecule type" value="Genomic_DNA"/>
</dbReference>
<gene>
    <name evidence="2" type="ORF">TGEB3V08_LOCUS8678</name>
</gene>
<dbReference type="PANTHER" id="PTHR47148:SF1">
    <property type="entry name" value="CYTOCHROME C OXIDASE ASSEMBLY FACTOR 1 HOMOLOG"/>
    <property type="match status" value="1"/>
</dbReference>
<name>A0A7R9K4D3_TIMGE</name>
<organism evidence="2">
    <name type="scientific">Timema genevievae</name>
    <name type="common">Walking stick</name>
    <dbReference type="NCBI Taxonomy" id="629358"/>
    <lineage>
        <taxon>Eukaryota</taxon>
        <taxon>Metazoa</taxon>
        <taxon>Ecdysozoa</taxon>
        <taxon>Arthropoda</taxon>
        <taxon>Hexapoda</taxon>
        <taxon>Insecta</taxon>
        <taxon>Pterygota</taxon>
        <taxon>Neoptera</taxon>
        <taxon>Polyneoptera</taxon>
        <taxon>Phasmatodea</taxon>
        <taxon>Timematodea</taxon>
        <taxon>Timematoidea</taxon>
        <taxon>Timematidae</taxon>
        <taxon>Timema</taxon>
    </lineage>
</organism>
<dbReference type="GO" id="GO:0005743">
    <property type="term" value="C:mitochondrial inner membrane"/>
    <property type="evidence" value="ECO:0007669"/>
    <property type="project" value="TreeGrafter"/>
</dbReference>
<feature type="transmembrane region" description="Helical" evidence="1">
    <location>
        <begin position="15"/>
        <end position="34"/>
    </location>
</feature>
<accession>A0A7R9K4D3</accession>
<dbReference type="InterPro" id="IPR014807">
    <property type="entry name" value="Coa1"/>
</dbReference>
<keyword evidence="1" id="KW-0472">Membrane</keyword>
<dbReference type="AlphaFoldDB" id="A0A7R9K4D3"/>
<dbReference type="Pfam" id="PF08695">
    <property type="entry name" value="Coa1"/>
    <property type="match status" value="1"/>
</dbReference>